<organism evidence="1 3">
    <name type="scientific">Rhizophagus clarus</name>
    <dbReference type="NCBI Taxonomy" id="94130"/>
    <lineage>
        <taxon>Eukaryota</taxon>
        <taxon>Fungi</taxon>
        <taxon>Fungi incertae sedis</taxon>
        <taxon>Mucoromycota</taxon>
        <taxon>Glomeromycotina</taxon>
        <taxon>Glomeromycetes</taxon>
        <taxon>Glomerales</taxon>
        <taxon>Glomeraceae</taxon>
        <taxon>Rhizophagus</taxon>
    </lineage>
</organism>
<evidence type="ECO:0000313" key="2">
    <source>
        <dbReference type="EMBL" id="GET02297.1"/>
    </source>
</evidence>
<gene>
    <name evidence="2" type="ORF">RCL2_002868100</name>
    <name evidence="1" type="ORF">RclHR1_00150016</name>
</gene>
<evidence type="ECO:0000313" key="1">
    <source>
        <dbReference type="EMBL" id="GBB88420.1"/>
    </source>
</evidence>
<dbReference type="Proteomes" id="UP000247702">
    <property type="component" value="Unassembled WGS sequence"/>
</dbReference>
<protein>
    <submittedName>
        <fullName evidence="1">Uncharacterized protein</fullName>
    </submittedName>
</protein>
<comment type="caution">
    <text evidence="1">The sequence shown here is derived from an EMBL/GenBank/DDBJ whole genome shotgun (WGS) entry which is preliminary data.</text>
</comment>
<dbReference type="EMBL" id="BLAL01000306">
    <property type="protein sequence ID" value="GET02297.1"/>
    <property type="molecule type" value="Genomic_DNA"/>
</dbReference>
<dbReference type="Proteomes" id="UP000615446">
    <property type="component" value="Unassembled WGS sequence"/>
</dbReference>
<accession>A0A2Z6QE13</accession>
<dbReference type="AlphaFoldDB" id="A0A2Z6QE13"/>
<reference evidence="1 3" key="1">
    <citation type="submission" date="2017-11" db="EMBL/GenBank/DDBJ databases">
        <title>The genome of Rhizophagus clarus HR1 reveals common genetic basis of auxotrophy among arbuscular mycorrhizal fungi.</title>
        <authorList>
            <person name="Kobayashi Y."/>
        </authorList>
    </citation>
    <scope>NUCLEOTIDE SEQUENCE [LARGE SCALE GENOMIC DNA]</scope>
    <source>
        <strain evidence="1 3">HR1</strain>
    </source>
</reference>
<evidence type="ECO:0000313" key="3">
    <source>
        <dbReference type="Proteomes" id="UP000247702"/>
    </source>
</evidence>
<sequence length="72" mass="8289">MGRIYFAENHFNDNQLSTVITVLPMVISPTQSVMAFWTNGQLDNWTIGLMDFVHSKSKFNWTIGPTFSSDRF</sequence>
<proteinExistence type="predicted"/>
<keyword evidence="3" id="KW-1185">Reference proteome</keyword>
<reference evidence="2" key="2">
    <citation type="submission" date="2019-10" db="EMBL/GenBank/DDBJ databases">
        <title>Conservation and host-specific expression of non-tandemly repeated heterogenous ribosome RNA gene in arbuscular mycorrhizal fungi.</title>
        <authorList>
            <person name="Maeda T."/>
            <person name="Kobayashi Y."/>
            <person name="Nakagawa T."/>
            <person name="Ezawa T."/>
            <person name="Yamaguchi K."/>
            <person name="Bino T."/>
            <person name="Nishimoto Y."/>
            <person name="Shigenobu S."/>
            <person name="Kawaguchi M."/>
        </authorList>
    </citation>
    <scope>NUCLEOTIDE SEQUENCE</scope>
    <source>
        <strain evidence="2">HR1</strain>
    </source>
</reference>
<name>A0A2Z6QE13_9GLOM</name>
<dbReference type="EMBL" id="BEXD01000557">
    <property type="protein sequence ID" value="GBB88420.1"/>
    <property type="molecule type" value="Genomic_DNA"/>
</dbReference>